<dbReference type="SUPFAM" id="SSF54373">
    <property type="entry name" value="FAD-linked reductases, C-terminal domain"/>
    <property type="match status" value="1"/>
</dbReference>
<evidence type="ECO:0000259" key="8">
    <source>
        <dbReference type="Pfam" id="PF01266"/>
    </source>
</evidence>
<reference evidence="10" key="1">
    <citation type="submission" date="2017-06" db="EMBL/GenBank/DDBJ databases">
        <authorList>
            <person name="Varghese N."/>
            <person name="Submissions S."/>
        </authorList>
    </citation>
    <scope>NUCLEOTIDE SEQUENCE [LARGE SCALE GENOMIC DNA]</scope>
    <source>
        <strain evidence="10">Ca-68</strain>
    </source>
</reference>
<keyword evidence="3 7" id="KW-0285">Flavoprotein</keyword>
<dbReference type="PANTHER" id="PTHR13847:SF280">
    <property type="entry name" value="D-AMINO ACID DEHYDROGENASE"/>
    <property type="match status" value="1"/>
</dbReference>
<keyword evidence="4 7" id="KW-0274">FAD</keyword>
<dbReference type="FunFam" id="3.50.50.60:FF:000020">
    <property type="entry name" value="D-amino acid dehydrogenase"/>
    <property type="match status" value="1"/>
</dbReference>
<evidence type="ECO:0000313" key="9">
    <source>
        <dbReference type="EMBL" id="SNR77113.1"/>
    </source>
</evidence>
<dbReference type="EC" id="1.4.99.-" evidence="7"/>
<accession>A0A238Z2P9</accession>
<evidence type="ECO:0000256" key="6">
    <source>
        <dbReference type="ARBA" id="ARBA00047884"/>
    </source>
</evidence>
<dbReference type="EMBL" id="FZOA01000003">
    <property type="protein sequence ID" value="SNR77113.1"/>
    <property type="molecule type" value="Genomic_DNA"/>
</dbReference>
<evidence type="ECO:0000256" key="3">
    <source>
        <dbReference type="ARBA" id="ARBA00022630"/>
    </source>
</evidence>
<dbReference type="Gene3D" id="3.30.9.10">
    <property type="entry name" value="D-Amino Acid Oxidase, subunit A, domain 2"/>
    <property type="match status" value="1"/>
</dbReference>
<evidence type="ECO:0000256" key="2">
    <source>
        <dbReference type="ARBA" id="ARBA00009410"/>
    </source>
</evidence>
<evidence type="ECO:0000313" key="10">
    <source>
        <dbReference type="Proteomes" id="UP000198305"/>
    </source>
</evidence>
<organism evidence="9 10">
    <name type="scientific">Methylobacillus rhizosphaerae</name>
    <dbReference type="NCBI Taxonomy" id="551994"/>
    <lineage>
        <taxon>Bacteria</taxon>
        <taxon>Pseudomonadati</taxon>
        <taxon>Pseudomonadota</taxon>
        <taxon>Betaproteobacteria</taxon>
        <taxon>Nitrosomonadales</taxon>
        <taxon>Methylophilaceae</taxon>
        <taxon>Methylobacillus</taxon>
    </lineage>
</organism>
<dbReference type="GO" id="GO:0005886">
    <property type="term" value="C:plasma membrane"/>
    <property type="evidence" value="ECO:0007669"/>
    <property type="project" value="TreeGrafter"/>
</dbReference>
<dbReference type="HAMAP" id="MF_01202">
    <property type="entry name" value="DadA"/>
    <property type="match status" value="1"/>
</dbReference>
<name>A0A238Z2P9_9PROT</name>
<comment type="catalytic activity">
    <reaction evidence="6 7">
        <text>a D-alpha-amino acid + A + H2O = a 2-oxocarboxylate + AH2 + NH4(+)</text>
        <dbReference type="Rhea" id="RHEA:18125"/>
        <dbReference type="ChEBI" id="CHEBI:13193"/>
        <dbReference type="ChEBI" id="CHEBI:15377"/>
        <dbReference type="ChEBI" id="CHEBI:17499"/>
        <dbReference type="ChEBI" id="CHEBI:28938"/>
        <dbReference type="ChEBI" id="CHEBI:35179"/>
        <dbReference type="ChEBI" id="CHEBI:59871"/>
    </reaction>
</comment>
<dbReference type="InterPro" id="IPR023080">
    <property type="entry name" value="DadA"/>
</dbReference>
<comment type="function">
    <text evidence="7">Oxidative deamination of D-amino acids.</text>
</comment>
<comment type="cofactor">
    <cofactor evidence="1 7">
        <name>FAD</name>
        <dbReference type="ChEBI" id="CHEBI:57692"/>
    </cofactor>
</comment>
<dbReference type="NCBIfam" id="NF001933">
    <property type="entry name" value="PRK00711.1"/>
    <property type="match status" value="1"/>
</dbReference>
<evidence type="ECO:0000256" key="1">
    <source>
        <dbReference type="ARBA" id="ARBA00001974"/>
    </source>
</evidence>
<evidence type="ECO:0000256" key="4">
    <source>
        <dbReference type="ARBA" id="ARBA00022827"/>
    </source>
</evidence>
<sequence length="433" mass="47625">MRIIVMGSGVIGVATAWYLAEAGHEVTVLDRQNGPALETSYANAGQVSPGYASPWAAPGVPLKALKWMLRRHAPLFIKPDGSWQQLRWMWQLLQHCTAACYEQNKARMVRLAEYSRDCLDQLRADTEIEYEGRQGGTLQLFRTQEQLDAAVRDIEVLRFAHVPFELLPRSLLTKAEPALENVKHKLTGGLWLPHDETGDCHLFTVRLAEMAAAKGVQFRYGQDISQLEIEAGNVQSVVANGERLQADAYIVALAAYSKGLLQGILKLPVYPVKGYSITVPIIEPANAPVSTILDETYKTAVTRFDNRIRVGGMAELVGFDRRLSPRRESTLKMIVSDLFPGAADLSQTSFWTGLRPMTPDGTPIVGATPIPNLYLNTGHGTLGWTMACGSGKLLADIISGRAADIRHDDLGLQRYTARGCMCNKKAGKPGLER</sequence>
<dbReference type="PANTHER" id="PTHR13847">
    <property type="entry name" value="SARCOSINE DEHYDROGENASE-RELATED"/>
    <property type="match status" value="1"/>
</dbReference>
<dbReference type="GO" id="GO:0055130">
    <property type="term" value="P:D-alanine catabolic process"/>
    <property type="evidence" value="ECO:0007669"/>
    <property type="project" value="TreeGrafter"/>
</dbReference>
<dbReference type="InterPro" id="IPR006076">
    <property type="entry name" value="FAD-dep_OxRdtase"/>
</dbReference>
<dbReference type="RefSeq" id="WP_089375121.1">
    <property type="nucleotide sequence ID" value="NZ_FZOA01000003.1"/>
</dbReference>
<comment type="similarity">
    <text evidence="2 7">Belongs to the DadA oxidoreductase family.</text>
</comment>
<dbReference type="Gene3D" id="3.50.50.60">
    <property type="entry name" value="FAD/NAD(P)-binding domain"/>
    <property type="match status" value="2"/>
</dbReference>
<protein>
    <recommendedName>
        <fullName evidence="7">D-amino acid dehydrogenase</fullName>
        <ecNumber evidence="7">1.4.99.-</ecNumber>
    </recommendedName>
</protein>
<dbReference type="InterPro" id="IPR036188">
    <property type="entry name" value="FAD/NAD-bd_sf"/>
</dbReference>
<dbReference type="Proteomes" id="UP000198305">
    <property type="component" value="Unassembled WGS sequence"/>
</dbReference>
<dbReference type="OrthoDB" id="18526at2"/>
<proteinExistence type="inferred from homology"/>
<dbReference type="AlphaFoldDB" id="A0A238Z2P9"/>
<dbReference type="Pfam" id="PF01266">
    <property type="entry name" value="DAO"/>
    <property type="match status" value="1"/>
</dbReference>
<feature type="binding site" evidence="7">
    <location>
        <begin position="3"/>
        <end position="17"/>
    </location>
    <ligand>
        <name>FAD</name>
        <dbReference type="ChEBI" id="CHEBI:57692"/>
    </ligand>
</feature>
<gene>
    <name evidence="7" type="primary">dadA</name>
    <name evidence="9" type="ORF">SAMN05192560_1005</name>
</gene>
<dbReference type="GO" id="GO:0008718">
    <property type="term" value="F:D-amino-acid dehydrogenase activity"/>
    <property type="evidence" value="ECO:0007669"/>
    <property type="project" value="UniProtKB-UniRule"/>
</dbReference>
<feature type="domain" description="FAD dependent oxidoreductase" evidence="8">
    <location>
        <begin position="2"/>
        <end position="396"/>
    </location>
</feature>
<keyword evidence="5 7" id="KW-0560">Oxidoreductase</keyword>
<dbReference type="GO" id="GO:0005737">
    <property type="term" value="C:cytoplasm"/>
    <property type="evidence" value="ECO:0007669"/>
    <property type="project" value="TreeGrafter"/>
</dbReference>
<evidence type="ECO:0000256" key="7">
    <source>
        <dbReference type="HAMAP-Rule" id="MF_01202"/>
    </source>
</evidence>
<dbReference type="SUPFAM" id="SSF51905">
    <property type="entry name" value="FAD/NAD(P)-binding domain"/>
    <property type="match status" value="1"/>
</dbReference>
<keyword evidence="10" id="KW-1185">Reference proteome</keyword>
<evidence type="ECO:0000256" key="5">
    <source>
        <dbReference type="ARBA" id="ARBA00023002"/>
    </source>
</evidence>